<feature type="coiled-coil region" evidence="1">
    <location>
        <begin position="6"/>
        <end position="33"/>
    </location>
</feature>
<dbReference type="Proteomes" id="UP001608902">
    <property type="component" value="Unassembled WGS sequence"/>
</dbReference>
<name>A0ABD6E8X5_9BILA</name>
<sequence length="579" mass="66302">MVCQFCNLFQERLELKDREYEELQTRFTNYKLKSKARFAQLKQSIAQVTSTDDETAKNGQKKLLTDMAEANIRLEQLEDEINNLKDQLAAKQTELSDHNIKIHSLEDELRTVFEHRATSEANVIPAEDIIRRDLERMHSQMIYKDKRIMELNDTILDKERQILDLQEMCREQGQLVQAKAEACQIVRRRFMEIDSRTSREVSTETDISLIGESTASISPNVSALKEKIDVRGRVSSSPGRAVVQFKPSNRHSPPPADPSEDKSSYTTETATFADDGEAADEPKSGTKECTPLEGKRKHRKKVTFDLPPQPSRQPVTVGNTSDGIAQAIIDLTFENDQLRRTIQEMEDLNDIDELHAHISELEDQIEQVKKDGKNQVLKARAAAQGRIHDLEEKILGIEEEYQEKISSLTASLETLRQAREWVVKENGRLLEEIESNKVNYNKLKEELEESNAEVKNLRDEMDSDRQLIIKMADDVEEAQLTASMLFDQKISILDDVERLKEAIIAQDDYINVLEADVVIYERHIGILRDSLGASKIESRALIKSKAFETKLKALEQERDQITKRNNGELSERLKNLRTS</sequence>
<gene>
    <name evidence="3" type="ORF">AB6A40_002355</name>
</gene>
<accession>A0ABD6E8X5</accession>
<organism evidence="3 4">
    <name type="scientific">Gnathostoma spinigerum</name>
    <dbReference type="NCBI Taxonomy" id="75299"/>
    <lineage>
        <taxon>Eukaryota</taxon>
        <taxon>Metazoa</taxon>
        <taxon>Ecdysozoa</taxon>
        <taxon>Nematoda</taxon>
        <taxon>Chromadorea</taxon>
        <taxon>Rhabditida</taxon>
        <taxon>Spirurina</taxon>
        <taxon>Gnathostomatomorpha</taxon>
        <taxon>Gnathostomatoidea</taxon>
        <taxon>Gnathostomatidae</taxon>
        <taxon>Gnathostoma</taxon>
    </lineage>
</organism>
<proteinExistence type="predicted"/>
<comment type="caution">
    <text evidence="3">The sequence shown here is derived from an EMBL/GenBank/DDBJ whole genome shotgun (WGS) entry which is preliminary data.</text>
</comment>
<dbReference type="AlphaFoldDB" id="A0ABD6E8X5"/>
<evidence type="ECO:0000313" key="3">
    <source>
        <dbReference type="EMBL" id="MFH4975646.1"/>
    </source>
</evidence>
<feature type="coiled-coil region" evidence="1">
    <location>
        <begin position="544"/>
        <end position="571"/>
    </location>
</feature>
<keyword evidence="4" id="KW-1185">Reference proteome</keyword>
<dbReference type="EMBL" id="JBGFUD010001032">
    <property type="protein sequence ID" value="MFH4975646.1"/>
    <property type="molecule type" value="Genomic_DNA"/>
</dbReference>
<protein>
    <submittedName>
        <fullName evidence="3">Uncharacterized protein</fullName>
    </submittedName>
</protein>
<feature type="coiled-coil region" evidence="1">
    <location>
        <begin position="328"/>
        <end position="467"/>
    </location>
</feature>
<evidence type="ECO:0000256" key="1">
    <source>
        <dbReference type="SAM" id="Coils"/>
    </source>
</evidence>
<reference evidence="3 4" key="1">
    <citation type="submission" date="2024-08" db="EMBL/GenBank/DDBJ databases">
        <title>Gnathostoma spinigerum genome.</title>
        <authorList>
            <person name="Gonzalez-Bertolin B."/>
            <person name="Monzon S."/>
            <person name="Zaballos A."/>
            <person name="Jimenez P."/>
            <person name="Dekumyoy P."/>
            <person name="Varona S."/>
            <person name="Cuesta I."/>
            <person name="Sumanam S."/>
            <person name="Adisakwattana P."/>
            <person name="Gasser R.B."/>
            <person name="Hernandez-Gonzalez A."/>
            <person name="Young N.D."/>
            <person name="Perteguer M.J."/>
        </authorList>
    </citation>
    <scope>NUCLEOTIDE SEQUENCE [LARGE SCALE GENOMIC DNA]</scope>
    <source>
        <strain evidence="3">AL3</strain>
        <tissue evidence="3">Liver</tissue>
    </source>
</reference>
<keyword evidence="1" id="KW-0175">Coiled coil</keyword>
<feature type="coiled-coil region" evidence="1">
    <location>
        <begin position="60"/>
        <end position="108"/>
    </location>
</feature>
<evidence type="ECO:0000313" key="4">
    <source>
        <dbReference type="Proteomes" id="UP001608902"/>
    </source>
</evidence>
<evidence type="ECO:0000256" key="2">
    <source>
        <dbReference type="SAM" id="MobiDB-lite"/>
    </source>
</evidence>
<feature type="region of interest" description="Disordered" evidence="2">
    <location>
        <begin position="230"/>
        <end position="318"/>
    </location>
</feature>